<feature type="coiled-coil region" evidence="1">
    <location>
        <begin position="18"/>
        <end position="65"/>
    </location>
</feature>
<keyword evidence="1" id="KW-0175">Coiled coil</keyword>
<organism evidence="2 3">
    <name type="scientific">Sphingomicrobium lutaoense</name>
    <dbReference type="NCBI Taxonomy" id="515949"/>
    <lineage>
        <taxon>Bacteria</taxon>
        <taxon>Pseudomonadati</taxon>
        <taxon>Pseudomonadota</taxon>
        <taxon>Alphaproteobacteria</taxon>
        <taxon>Sphingomonadales</taxon>
        <taxon>Sphingomonadaceae</taxon>
        <taxon>Sphingomicrobium</taxon>
    </lineage>
</organism>
<evidence type="ECO:0000313" key="3">
    <source>
        <dbReference type="Proteomes" id="UP000578569"/>
    </source>
</evidence>
<accession>A0A839Z3B7</accession>
<dbReference type="RefSeq" id="WP_183933390.1">
    <property type="nucleotide sequence ID" value="NZ_JACICF010000001.1"/>
</dbReference>
<sequence>MNILDPMICGAERRARWLAELETALEQCQILSDQLAREHPSSEEVAETRQRIARARERVEEIRRARPTARPLADDARIYVELATWRGNLD</sequence>
<dbReference type="AlphaFoldDB" id="A0A839Z3B7"/>
<proteinExistence type="predicted"/>
<evidence type="ECO:0000313" key="2">
    <source>
        <dbReference type="EMBL" id="MBB3764102.1"/>
    </source>
</evidence>
<evidence type="ECO:0008006" key="4">
    <source>
        <dbReference type="Google" id="ProtNLM"/>
    </source>
</evidence>
<dbReference type="Proteomes" id="UP000578569">
    <property type="component" value="Unassembled WGS sequence"/>
</dbReference>
<dbReference type="EMBL" id="JACICF010000001">
    <property type="protein sequence ID" value="MBB3764102.1"/>
    <property type="molecule type" value="Genomic_DNA"/>
</dbReference>
<keyword evidence="3" id="KW-1185">Reference proteome</keyword>
<protein>
    <recommendedName>
        <fullName evidence="4">PH domain-containing protein</fullName>
    </recommendedName>
</protein>
<name>A0A839Z3B7_9SPHN</name>
<comment type="caution">
    <text evidence="2">The sequence shown here is derived from an EMBL/GenBank/DDBJ whole genome shotgun (WGS) entry which is preliminary data.</text>
</comment>
<gene>
    <name evidence="2" type="ORF">FHS50_001125</name>
</gene>
<evidence type="ECO:0000256" key="1">
    <source>
        <dbReference type="SAM" id="Coils"/>
    </source>
</evidence>
<reference evidence="2 3" key="1">
    <citation type="submission" date="2020-08" db="EMBL/GenBank/DDBJ databases">
        <title>Genomic Encyclopedia of Type Strains, Phase IV (KMG-IV): sequencing the most valuable type-strain genomes for metagenomic binning, comparative biology and taxonomic classification.</title>
        <authorList>
            <person name="Goeker M."/>
        </authorList>
    </citation>
    <scope>NUCLEOTIDE SEQUENCE [LARGE SCALE GENOMIC DNA]</scope>
    <source>
        <strain evidence="2 3">DSM 24194</strain>
    </source>
</reference>